<keyword evidence="4" id="KW-1185">Reference proteome</keyword>
<sequence length="507" mass="54734">MADITSSCSALYTELKKNHDEAYFMIDKAIKLEEEGKQSEACEKYERGLLLIDRALSIPIECPLHPDLVWEKASLMLEKMKKTKKEVLCRIADTQVTPAPPVAPPPPSYEEAMACVRPPGTEASSCPLLTYYDLGVALQDLKVETGAETAQLLYVQENVRIYFISPDGTVSAPSEPETLRIVQLEDGGNGNKPRAFLQVGNWIYPLVPGVSPCYRTEHNIFILPDVHSAVQGSAVGLIFPEEADDSVYELLEDILQGIMTRIPEKVKHSARQRDAGYSSTISRGIVTGAQYISDGLIKGAEKVGELMNYGTPKLIQKITPETAPQPVNPKVSRGLQVAKDVTGTAVQITSYMASKIGNCTMALGRYLAPHIQRQGTKLLSSTCNLTEQEASNKMDGVLEVAAGAVEGFSTVYDGLEKSAILLASSLANNTVKVVEHKYGQPMGEAAGNTLYTMGNVLVAGHNVRHLTPKGIAKLTAKSTGKSVVEDYRKSLQGHNPTSGAGPSSKGD</sequence>
<gene>
    <name evidence="3" type="ORF">Cfor_01241</name>
</gene>
<dbReference type="InterPro" id="IPR045036">
    <property type="entry name" value="Spartin-like"/>
</dbReference>
<comment type="caution">
    <text evidence="3">The sequence shown here is derived from an EMBL/GenBank/DDBJ whole genome shotgun (WGS) entry which is preliminary data.</text>
</comment>
<dbReference type="InParanoid" id="A0A6L2PDT0"/>
<dbReference type="GO" id="GO:0051301">
    <property type="term" value="P:cell division"/>
    <property type="evidence" value="ECO:0007669"/>
    <property type="project" value="TreeGrafter"/>
</dbReference>
<evidence type="ECO:0000256" key="1">
    <source>
        <dbReference type="SAM" id="MobiDB-lite"/>
    </source>
</evidence>
<dbReference type="SMART" id="SM00745">
    <property type="entry name" value="MIT"/>
    <property type="match status" value="1"/>
</dbReference>
<organism evidence="3 4">
    <name type="scientific">Coptotermes formosanus</name>
    <name type="common">Formosan subterranean termite</name>
    <dbReference type="NCBI Taxonomy" id="36987"/>
    <lineage>
        <taxon>Eukaryota</taxon>
        <taxon>Metazoa</taxon>
        <taxon>Ecdysozoa</taxon>
        <taxon>Arthropoda</taxon>
        <taxon>Hexapoda</taxon>
        <taxon>Insecta</taxon>
        <taxon>Pterygota</taxon>
        <taxon>Neoptera</taxon>
        <taxon>Polyneoptera</taxon>
        <taxon>Dictyoptera</taxon>
        <taxon>Blattodea</taxon>
        <taxon>Blattoidea</taxon>
        <taxon>Termitoidae</taxon>
        <taxon>Rhinotermitidae</taxon>
        <taxon>Coptotermes</taxon>
    </lineage>
</organism>
<dbReference type="Pfam" id="PF06911">
    <property type="entry name" value="Senescence"/>
    <property type="match status" value="1"/>
</dbReference>
<proteinExistence type="predicted"/>
<evidence type="ECO:0000313" key="4">
    <source>
        <dbReference type="Proteomes" id="UP000502823"/>
    </source>
</evidence>
<dbReference type="FunCoup" id="A0A6L2PDT0">
    <property type="interactions" value="354"/>
</dbReference>
<dbReference type="InterPro" id="IPR036181">
    <property type="entry name" value="MIT_dom_sf"/>
</dbReference>
<dbReference type="Gene3D" id="1.20.58.80">
    <property type="entry name" value="Phosphotransferase system, lactose/cellobiose-type IIA subunit"/>
    <property type="match status" value="1"/>
</dbReference>
<dbReference type="InterPro" id="IPR007330">
    <property type="entry name" value="MIT_dom"/>
</dbReference>
<dbReference type="AlphaFoldDB" id="A0A6L2PDT0"/>
<feature type="region of interest" description="Disordered" evidence="1">
    <location>
        <begin position="479"/>
        <end position="507"/>
    </location>
</feature>
<dbReference type="Proteomes" id="UP000502823">
    <property type="component" value="Unassembled WGS sequence"/>
</dbReference>
<dbReference type="GO" id="GO:0005886">
    <property type="term" value="C:plasma membrane"/>
    <property type="evidence" value="ECO:0007669"/>
    <property type="project" value="TreeGrafter"/>
</dbReference>
<dbReference type="SUPFAM" id="SSF116846">
    <property type="entry name" value="MIT domain"/>
    <property type="match status" value="1"/>
</dbReference>
<protein>
    <recommendedName>
        <fullName evidence="2">MIT domain-containing protein</fullName>
    </recommendedName>
</protein>
<dbReference type="GO" id="GO:0030514">
    <property type="term" value="P:negative regulation of BMP signaling pathway"/>
    <property type="evidence" value="ECO:0007669"/>
    <property type="project" value="TreeGrafter"/>
</dbReference>
<dbReference type="OrthoDB" id="20821at2759"/>
<feature type="compositionally biased region" description="Polar residues" evidence="1">
    <location>
        <begin position="492"/>
        <end position="501"/>
    </location>
</feature>
<dbReference type="PANTHER" id="PTHR21068:SF43">
    <property type="entry name" value="SPARTIN"/>
    <property type="match status" value="1"/>
</dbReference>
<accession>A0A6L2PDT0</accession>
<dbReference type="PANTHER" id="PTHR21068">
    <property type="entry name" value="SPARTIN"/>
    <property type="match status" value="1"/>
</dbReference>
<feature type="domain" description="MIT" evidence="2">
    <location>
        <begin position="15"/>
        <end position="93"/>
    </location>
</feature>
<evidence type="ECO:0000313" key="3">
    <source>
        <dbReference type="EMBL" id="GFG29362.1"/>
    </source>
</evidence>
<dbReference type="InterPro" id="IPR009686">
    <property type="entry name" value="Senescence/spartin_C"/>
</dbReference>
<name>A0A6L2PDT0_COPFO</name>
<evidence type="ECO:0000259" key="2">
    <source>
        <dbReference type="SMART" id="SM00745"/>
    </source>
</evidence>
<reference evidence="4" key="1">
    <citation type="submission" date="2020-01" db="EMBL/GenBank/DDBJ databases">
        <title>Draft genome sequence of the Termite Coptotermes fromosanus.</title>
        <authorList>
            <person name="Itakura S."/>
            <person name="Yosikawa Y."/>
            <person name="Umezawa K."/>
        </authorList>
    </citation>
    <scope>NUCLEOTIDE SEQUENCE [LARGE SCALE GENOMIC DNA]</scope>
</reference>
<dbReference type="EMBL" id="BLKM01006964">
    <property type="protein sequence ID" value="GFG29362.1"/>
    <property type="molecule type" value="Genomic_DNA"/>
</dbReference>